<dbReference type="SUPFAM" id="SSF160975">
    <property type="entry name" value="AF1531-like"/>
    <property type="match status" value="1"/>
</dbReference>
<dbReference type="PANTHER" id="PTHR40734">
    <property type="entry name" value="TRNA-SPECIFIC ADENOSINE DEAMINASE-RELATED"/>
    <property type="match status" value="1"/>
</dbReference>
<organism evidence="1">
    <name type="scientific">Fervidicoccus fontis</name>
    <dbReference type="NCBI Taxonomy" id="683846"/>
    <lineage>
        <taxon>Archaea</taxon>
        <taxon>Thermoproteota</taxon>
        <taxon>Thermoprotei</taxon>
        <taxon>Fervidicoccales</taxon>
        <taxon>Fervidicoccaceae</taxon>
        <taxon>Fervidicoccus</taxon>
    </lineage>
</organism>
<dbReference type="EMBL" id="DSDY01000126">
    <property type="protein sequence ID" value="HDS10762.1"/>
    <property type="molecule type" value="Genomic_DNA"/>
</dbReference>
<dbReference type="Gene3D" id="2.40.50.140">
    <property type="entry name" value="Nucleic acid-binding proteins"/>
    <property type="match status" value="1"/>
</dbReference>
<comment type="caution">
    <text evidence="1">The sequence shown here is derived from an EMBL/GenBank/DDBJ whole genome shotgun (WGS) entry which is preliminary data.</text>
</comment>
<evidence type="ECO:0000313" key="1">
    <source>
        <dbReference type="EMBL" id="HDS10762.1"/>
    </source>
</evidence>
<dbReference type="AlphaFoldDB" id="A0A7C1E2S4"/>
<accession>A0A7C1E2S4</accession>
<sequence length="231" mass="26698">MSEWEDRGGRSSKGRMYIREEFAYILDFMPQGNPFDKHPEHRRTPIAQAIGDKYFTLMELVTRENEYFEVGERIYVGYDYIGKGPIKAIVAPIDYEDLTNLAKQNLKAIVIQIVKSKEEVFIQIFNYAEPITLKMHTLELIPGIGKKSLQAIIDERRMGYFKSFKDLEDRLAMKGVKIGDVASMVAERIVKELMGGERYYLFIKPKTEELGVKYLGFLEAIYKELEKTGGK</sequence>
<gene>
    <name evidence="1" type="ORF">ENO04_04010</name>
</gene>
<protein>
    <submittedName>
        <fullName evidence="1">DUF655 domain-containing protein</fullName>
    </submittedName>
</protein>
<dbReference type="InterPro" id="IPR012340">
    <property type="entry name" value="NA-bd_OB-fold"/>
</dbReference>
<proteinExistence type="predicted"/>
<dbReference type="InterPro" id="IPR007003">
    <property type="entry name" value="DUF655"/>
</dbReference>
<name>A0A7C1E2S4_9CREN</name>
<reference evidence="1" key="1">
    <citation type="journal article" date="2020" name="mSystems">
        <title>Genome- and Community-Level Interaction Insights into Carbon Utilization and Element Cycling Functions of Hydrothermarchaeota in Hydrothermal Sediment.</title>
        <authorList>
            <person name="Zhou Z."/>
            <person name="Liu Y."/>
            <person name="Xu W."/>
            <person name="Pan J."/>
            <person name="Luo Z.H."/>
            <person name="Li M."/>
        </authorList>
    </citation>
    <scope>NUCLEOTIDE SEQUENCE [LARGE SCALE GENOMIC DNA]</scope>
    <source>
        <strain evidence="1">SpSt-123</strain>
    </source>
</reference>
<dbReference type="Gene3D" id="1.10.150.280">
    <property type="entry name" value="AF1531-like domain"/>
    <property type="match status" value="1"/>
</dbReference>
<dbReference type="Pfam" id="PF04919">
    <property type="entry name" value="DUF655"/>
    <property type="match status" value="1"/>
</dbReference>
<dbReference type="PANTHER" id="PTHR40734:SF1">
    <property type="entry name" value="DNA-BINDING PROTEIN"/>
    <property type="match status" value="1"/>
</dbReference>